<keyword evidence="2" id="KW-0812">Transmembrane</keyword>
<evidence type="ECO:0000313" key="3">
    <source>
        <dbReference type="EMBL" id="QDU19379.1"/>
    </source>
</evidence>
<feature type="compositionally biased region" description="Pro residues" evidence="1">
    <location>
        <begin position="56"/>
        <end position="67"/>
    </location>
</feature>
<dbReference type="AlphaFoldDB" id="A0A517XPE3"/>
<evidence type="ECO:0000256" key="2">
    <source>
        <dbReference type="SAM" id="Phobius"/>
    </source>
</evidence>
<feature type="transmembrane region" description="Helical" evidence="2">
    <location>
        <begin position="332"/>
        <end position="351"/>
    </location>
</feature>
<dbReference type="RefSeq" id="WP_145235334.1">
    <property type="nucleotide sequence ID" value="NZ_CP036273.1"/>
</dbReference>
<sequence length="415" mass="44104">MPITLGCPSCGKRFRARDESAGKRVKCPFCQAAVPVPTAEESAAAGAPTESLSASAPPPPIRKPAPSSPDFALPPVDPPTPPPVPKPKPVPVAPAQAADWGADRTASQPLLLEVEASPPAKDRERPWPHRPAVTDEPTYTPPDRTEKKGGKKPRPADAESVPGWRAAYRGLRWVTFGLCFLALIGMVPFGKLVYERAVGELPNGPGWLKIDGYLNTEGVDVIHTTQREDIDVLAYGLPVLLGGFLMVFGRLIAGGAPGGSGAKGLFFFSGLFTLMALVGALSIPVCEKVHFYDAGRYATTALVVGGALAEFWFLMALGNAAGAVRKPAAARAVGRFALLVGLAYLVATVGWEQYVKHGSDLGRPKPLDADWKFMEEAAKMLGWLLVFGCYARAVGAVRGGIRTHIEDVEDSKPVR</sequence>
<feature type="transmembrane region" description="Helical" evidence="2">
    <location>
        <begin position="380"/>
        <end position="397"/>
    </location>
</feature>
<dbReference type="EMBL" id="CP036273">
    <property type="protein sequence ID" value="QDU19379.1"/>
    <property type="molecule type" value="Genomic_DNA"/>
</dbReference>
<feature type="transmembrane region" description="Helical" evidence="2">
    <location>
        <begin position="173"/>
        <end position="194"/>
    </location>
</feature>
<dbReference type="KEGG" id="uli:ETAA1_13030"/>
<feature type="compositionally biased region" description="Pro residues" evidence="1">
    <location>
        <begin position="75"/>
        <end position="92"/>
    </location>
</feature>
<feature type="transmembrane region" description="Helical" evidence="2">
    <location>
        <begin position="297"/>
        <end position="320"/>
    </location>
</feature>
<protein>
    <submittedName>
        <fullName evidence="3">Uncharacterized protein</fullName>
    </submittedName>
</protein>
<proteinExistence type="predicted"/>
<organism evidence="3 4">
    <name type="scientific">Urbifossiella limnaea</name>
    <dbReference type="NCBI Taxonomy" id="2528023"/>
    <lineage>
        <taxon>Bacteria</taxon>
        <taxon>Pseudomonadati</taxon>
        <taxon>Planctomycetota</taxon>
        <taxon>Planctomycetia</taxon>
        <taxon>Gemmatales</taxon>
        <taxon>Gemmataceae</taxon>
        <taxon>Urbifossiella</taxon>
    </lineage>
</organism>
<name>A0A517XPE3_9BACT</name>
<dbReference type="OrthoDB" id="261253at2"/>
<feature type="transmembrane region" description="Helical" evidence="2">
    <location>
        <begin position="232"/>
        <end position="253"/>
    </location>
</feature>
<feature type="region of interest" description="Disordered" evidence="1">
    <location>
        <begin position="116"/>
        <end position="160"/>
    </location>
</feature>
<reference evidence="3 4" key="1">
    <citation type="submission" date="2019-02" db="EMBL/GenBank/DDBJ databases">
        <title>Deep-cultivation of Planctomycetes and their phenomic and genomic characterization uncovers novel biology.</title>
        <authorList>
            <person name="Wiegand S."/>
            <person name="Jogler M."/>
            <person name="Boedeker C."/>
            <person name="Pinto D."/>
            <person name="Vollmers J."/>
            <person name="Rivas-Marin E."/>
            <person name="Kohn T."/>
            <person name="Peeters S.H."/>
            <person name="Heuer A."/>
            <person name="Rast P."/>
            <person name="Oberbeckmann S."/>
            <person name="Bunk B."/>
            <person name="Jeske O."/>
            <person name="Meyerdierks A."/>
            <person name="Storesund J.E."/>
            <person name="Kallscheuer N."/>
            <person name="Luecker S."/>
            <person name="Lage O.M."/>
            <person name="Pohl T."/>
            <person name="Merkel B.J."/>
            <person name="Hornburger P."/>
            <person name="Mueller R.-W."/>
            <person name="Bruemmer F."/>
            <person name="Labrenz M."/>
            <person name="Spormann A.M."/>
            <person name="Op den Camp H."/>
            <person name="Overmann J."/>
            <person name="Amann R."/>
            <person name="Jetten M.S.M."/>
            <person name="Mascher T."/>
            <person name="Medema M.H."/>
            <person name="Devos D.P."/>
            <person name="Kaster A.-K."/>
            <person name="Ovreas L."/>
            <person name="Rohde M."/>
            <person name="Galperin M.Y."/>
            <person name="Jogler C."/>
        </authorList>
    </citation>
    <scope>NUCLEOTIDE SEQUENCE [LARGE SCALE GENOMIC DNA]</scope>
    <source>
        <strain evidence="3 4">ETA_A1</strain>
    </source>
</reference>
<gene>
    <name evidence="3" type="ORF">ETAA1_13030</name>
</gene>
<keyword evidence="2" id="KW-0472">Membrane</keyword>
<feature type="region of interest" description="Disordered" evidence="1">
    <location>
        <begin position="38"/>
        <end position="102"/>
    </location>
</feature>
<accession>A0A517XPE3</accession>
<dbReference type="Proteomes" id="UP000319576">
    <property type="component" value="Chromosome"/>
</dbReference>
<keyword evidence="2" id="KW-1133">Transmembrane helix</keyword>
<feature type="transmembrane region" description="Helical" evidence="2">
    <location>
        <begin position="265"/>
        <end position="285"/>
    </location>
</feature>
<evidence type="ECO:0000313" key="4">
    <source>
        <dbReference type="Proteomes" id="UP000319576"/>
    </source>
</evidence>
<keyword evidence="4" id="KW-1185">Reference proteome</keyword>
<evidence type="ECO:0000256" key="1">
    <source>
        <dbReference type="SAM" id="MobiDB-lite"/>
    </source>
</evidence>